<reference evidence="2" key="1">
    <citation type="journal article" date="2008" name="Nat. Genet.">
        <title>The Pristionchus pacificus genome provides a unique perspective on nematode lifestyle and parasitism.</title>
        <authorList>
            <person name="Dieterich C."/>
            <person name="Clifton S.W."/>
            <person name="Schuster L.N."/>
            <person name="Chinwalla A."/>
            <person name="Delehaunty K."/>
            <person name="Dinkelacker I."/>
            <person name="Fulton L."/>
            <person name="Fulton R."/>
            <person name="Godfrey J."/>
            <person name="Minx P."/>
            <person name="Mitreva M."/>
            <person name="Roeseler W."/>
            <person name="Tian H."/>
            <person name="Witte H."/>
            <person name="Yang S.P."/>
            <person name="Wilson R.K."/>
            <person name="Sommer R.J."/>
        </authorList>
    </citation>
    <scope>NUCLEOTIDE SEQUENCE [LARGE SCALE GENOMIC DNA]</scope>
    <source>
        <strain evidence="2">PS312</strain>
    </source>
</reference>
<dbReference type="AlphaFoldDB" id="A0A2A6C2W1"/>
<protein>
    <submittedName>
        <fullName evidence="1">Uncharacterized protein</fullName>
    </submittedName>
</protein>
<evidence type="ECO:0000313" key="2">
    <source>
        <dbReference type="Proteomes" id="UP000005239"/>
    </source>
</evidence>
<sequence>MLLDAPFSISPYLADFLPEFLKPAVVGTVPTVPENAEVVVVAAEANSLDEESSASLNDVMNSAKFDLKKIIEERRAQILERKAALKGLLPNPIPKPASTDIEQPLNDVKQSHRYIQMPSSKFDLKKIIEERRAQILERKAALKGAQPVPIPIPASPEESLNDEGTASHGAVVDFKKLIEERRAEILKRINAQKAAVQPLDDATPSAHIGLKEIIENRRAEILKIKAAQQSLVEPQQDIERTMPLRPLNNKLS</sequence>
<reference evidence="1" key="2">
    <citation type="submission" date="2022-06" db="UniProtKB">
        <authorList>
            <consortium name="EnsemblMetazoa"/>
        </authorList>
    </citation>
    <scope>IDENTIFICATION</scope>
    <source>
        <strain evidence="1">PS312</strain>
    </source>
</reference>
<dbReference type="Proteomes" id="UP000005239">
    <property type="component" value="Unassembled WGS sequence"/>
</dbReference>
<name>A0A2A6C2W1_PRIPA</name>
<proteinExistence type="predicted"/>
<organism evidence="1 2">
    <name type="scientific">Pristionchus pacificus</name>
    <name type="common">Parasitic nematode worm</name>
    <dbReference type="NCBI Taxonomy" id="54126"/>
    <lineage>
        <taxon>Eukaryota</taxon>
        <taxon>Metazoa</taxon>
        <taxon>Ecdysozoa</taxon>
        <taxon>Nematoda</taxon>
        <taxon>Chromadorea</taxon>
        <taxon>Rhabditida</taxon>
        <taxon>Rhabditina</taxon>
        <taxon>Diplogasteromorpha</taxon>
        <taxon>Diplogasteroidea</taxon>
        <taxon>Neodiplogasteridae</taxon>
        <taxon>Pristionchus</taxon>
    </lineage>
</organism>
<accession>A0A8R1U565</accession>
<evidence type="ECO:0000313" key="1">
    <source>
        <dbReference type="EnsemblMetazoa" id="PPA06014.1"/>
    </source>
</evidence>
<accession>A0A2A6C2W1</accession>
<dbReference type="EnsemblMetazoa" id="PPA06014.1">
    <property type="protein sequence ID" value="PPA06014.1"/>
    <property type="gene ID" value="WBGene00095568"/>
</dbReference>
<gene>
    <name evidence="1" type="primary">WBGene00095568</name>
</gene>
<keyword evidence="2" id="KW-1185">Reference proteome</keyword>